<organism evidence="1 2">
    <name type="scientific">Rhizophagus clarus</name>
    <dbReference type="NCBI Taxonomy" id="94130"/>
    <lineage>
        <taxon>Eukaryota</taxon>
        <taxon>Fungi</taxon>
        <taxon>Fungi incertae sedis</taxon>
        <taxon>Mucoromycota</taxon>
        <taxon>Glomeromycotina</taxon>
        <taxon>Glomeromycetes</taxon>
        <taxon>Glomerales</taxon>
        <taxon>Glomeraceae</taxon>
        <taxon>Rhizophagus</taxon>
    </lineage>
</organism>
<keyword evidence="2" id="KW-1185">Reference proteome</keyword>
<proteinExistence type="predicted"/>
<protein>
    <submittedName>
        <fullName evidence="1">Uncharacterized protein</fullName>
    </submittedName>
</protein>
<comment type="caution">
    <text evidence="1">The sequence shown here is derived from an EMBL/GenBank/DDBJ whole genome shotgun (WGS) entry which is preliminary data.</text>
</comment>
<reference evidence="1 2" key="1">
    <citation type="submission" date="2017-11" db="EMBL/GenBank/DDBJ databases">
        <title>The genome of Rhizophagus clarus HR1 reveals common genetic basis of auxotrophy among arbuscular mycorrhizal fungi.</title>
        <authorList>
            <person name="Kobayashi Y."/>
        </authorList>
    </citation>
    <scope>NUCLEOTIDE SEQUENCE [LARGE SCALE GENOMIC DNA]</scope>
    <source>
        <strain evidence="1 2">HR1</strain>
    </source>
</reference>
<gene>
    <name evidence="1" type="ORF">RclHR1_22750004</name>
</gene>
<evidence type="ECO:0000313" key="1">
    <source>
        <dbReference type="EMBL" id="GBB94020.1"/>
    </source>
</evidence>
<dbReference type="AlphaFoldDB" id="A0A2Z6QVN3"/>
<sequence length="217" mass="25168">MGCTLPKKKTYKTLTTSSKSFDFPDGEVLDSIVPIEEGQWRFQSTNPGNPFKDKVRCIHTDGFILEEDVNNSPLYTCSKDAFKTLKAFKFERKEECSNKKMEHDSFPFTNKHLSFIKHETYLAEIIEALKNVILAESANNPKGYIHYTAKKLLLNKESHAEKVAQIREKYSHNPDFAFKIIKVYDLYNYIPKEVPPRRKLNENEAEDIIVKLLSNKL</sequence>
<evidence type="ECO:0000313" key="2">
    <source>
        <dbReference type="Proteomes" id="UP000247702"/>
    </source>
</evidence>
<dbReference type="STRING" id="94130.A0A2Z6QVN3"/>
<accession>A0A2Z6QVN3</accession>
<dbReference type="EMBL" id="BEXD01001419">
    <property type="protein sequence ID" value="GBB94020.1"/>
    <property type="molecule type" value="Genomic_DNA"/>
</dbReference>
<dbReference type="Proteomes" id="UP000247702">
    <property type="component" value="Unassembled WGS sequence"/>
</dbReference>
<name>A0A2Z6QVN3_9GLOM</name>